<reference evidence="1 2" key="1">
    <citation type="submission" date="2021-06" db="EMBL/GenBank/DDBJ databases">
        <authorList>
            <person name="Kallberg Y."/>
            <person name="Tangrot J."/>
            <person name="Rosling A."/>
        </authorList>
    </citation>
    <scope>NUCLEOTIDE SEQUENCE [LARGE SCALE GENOMIC DNA]</scope>
    <source>
        <strain evidence="1 2">120-4 pot B 10/14</strain>
    </source>
</reference>
<proteinExistence type="predicted"/>
<organism evidence="1 2">
    <name type="scientific">Gigaspora margarita</name>
    <dbReference type="NCBI Taxonomy" id="4874"/>
    <lineage>
        <taxon>Eukaryota</taxon>
        <taxon>Fungi</taxon>
        <taxon>Fungi incertae sedis</taxon>
        <taxon>Mucoromycota</taxon>
        <taxon>Glomeromycotina</taxon>
        <taxon>Glomeromycetes</taxon>
        <taxon>Diversisporales</taxon>
        <taxon>Gigasporaceae</taxon>
        <taxon>Gigaspora</taxon>
    </lineage>
</organism>
<keyword evidence="2" id="KW-1185">Reference proteome</keyword>
<evidence type="ECO:0000313" key="2">
    <source>
        <dbReference type="Proteomes" id="UP000789901"/>
    </source>
</evidence>
<protein>
    <submittedName>
        <fullName evidence="1">44067_t:CDS:1</fullName>
    </submittedName>
</protein>
<name>A0ABN7XJ43_GIGMA</name>
<comment type="caution">
    <text evidence="1">The sequence shown here is derived from an EMBL/GenBank/DDBJ whole genome shotgun (WGS) entry which is preliminary data.</text>
</comment>
<gene>
    <name evidence="1" type="ORF">GMARGA_LOCUS43416</name>
</gene>
<dbReference type="EMBL" id="CAJVQB010140211">
    <property type="protein sequence ID" value="CAG8854595.1"/>
    <property type="molecule type" value="Genomic_DNA"/>
</dbReference>
<evidence type="ECO:0000313" key="1">
    <source>
        <dbReference type="EMBL" id="CAG8854595.1"/>
    </source>
</evidence>
<dbReference type="Proteomes" id="UP000789901">
    <property type="component" value="Unassembled WGS sequence"/>
</dbReference>
<accession>A0ABN7XJ43</accession>
<feature type="non-terminal residue" evidence="1">
    <location>
        <position position="1"/>
    </location>
</feature>
<feature type="non-terminal residue" evidence="1">
    <location>
        <position position="142"/>
    </location>
</feature>
<sequence length="142" mass="16622">ETPAAPHNRDVTEEYVKFFLRELKENPKTSEGETWTASAIRKTCIAYITYLRKQYLLLDSNPSKLQENVIALRRSQRRRRKSVARTEKASELTFSYPFKEVLKILQIDCTSPEISEDEAEASTKKRGRKKLYVPEMSFRSEE</sequence>